<dbReference type="KEGG" id="mtab:MTABA_v1c04480"/>
<evidence type="ECO:0008006" key="3">
    <source>
        <dbReference type="Google" id="ProtNLM"/>
    </source>
</evidence>
<dbReference type="Pfam" id="PF02620">
    <property type="entry name" value="YceD"/>
    <property type="match status" value="1"/>
</dbReference>
<keyword evidence="2" id="KW-1185">Reference proteome</keyword>
<evidence type="ECO:0000313" key="2">
    <source>
        <dbReference type="Proteomes" id="UP000232223"/>
    </source>
</evidence>
<dbReference type="EMBL" id="CP024969">
    <property type="protein sequence ID" value="ATZ21647.1"/>
    <property type="molecule type" value="Genomic_DNA"/>
</dbReference>
<proteinExistence type="predicted"/>
<dbReference type="AlphaFoldDB" id="A0A2K8P4H3"/>
<name>A0A2K8P4H3_9MOLU</name>
<reference evidence="1 2" key="1">
    <citation type="submission" date="2017-11" db="EMBL/GenBank/DDBJ databases">
        <title>Genome sequence of Mesoplasma tabanidae BARC 857 (ATCC 49584).</title>
        <authorList>
            <person name="Lo W.-S."/>
            <person name="Kuo C.-H."/>
        </authorList>
    </citation>
    <scope>NUCLEOTIDE SEQUENCE [LARGE SCALE GENOMIC DNA]</scope>
    <source>
        <strain evidence="1 2">BARC 857</strain>
    </source>
</reference>
<gene>
    <name evidence="1" type="ORF">MTABA_v1c04480</name>
</gene>
<dbReference type="Proteomes" id="UP000232223">
    <property type="component" value="Chromosome"/>
</dbReference>
<protein>
    <recommendedName>
        <fullName evidence="3">DUF177 domain-containing protein</fullName>
    </recommendedName>
</protein>
<sequence>MMNRQYFEKNTHTELTEVINDLESIKLNNVLVKKVTYLDYDIDIDWVNSIETVSVNGVINFTLEAIDSRTGEQFEYTNAIDWNDEYTFSDSINDHANIIVGEEFDVKNYLIEQININLPFNLSNNSDIIKKTGFGWTIMSEEEFYQNEQNKVDQRWDKLDEFKKK</sequence>
<organism evidence="1 2">
    <name type="scientific">Mesoplasma tabanidae</name>
    <dbReference type="NCBI Taxonomy" id="219745"/>
    <lineage>
        <taxon>Bacteria</taxon>
        <taxon>Bacillati</taxon>
        <taxon>Mycoplasmatota</taxon>
        <taxon>Mollicutes</taxon>
        <taxon>Entomoplasmatales</taxon>
        <taxon>Entomoplasmataceae</taxon>
        <taxon>Mesoplasma</taxon>
    </lineage>
</organism>
<dbReference type="InterPro" id="IPR003772">
    <property type="entry name" value="YceD"/>
</dbReference>
<evidence type="ECO:0000313" key="1">
    <source>
        <dbReference type="EMBL" id="ATZ21647.1"/>
    </source>
</evidence>
<accession>A0A2K8P4H3</accession>